<proteinExistence type="inferred from homology"/>
<dbReference type="GO" id="GO:0002097">
    <property type="term" value="P:tRNA wobble base modification"/>
    <property type="evidence" value="ECO:0007669"/>
    <property type="project" value="UniProtKB-UniRule"/>
</dbReference>
<feature type="domain" description="FAD dependent oxidoreductase" evidence="11">
    <location>
        <begin position="252"/>
        <end position="612"/>
    </location>
</feature>
<comment type="similarity">
    <text evidence="10">In the N-terminal section; belongs to the methyltransferase superfamily. tRNA (mnm(5)s(2)U34)-methyltransferase family.</text>
</comment>
<keyword evidence="7 10" id="KW-0274">FAD</keyword>
<evidence type="ECO:0000259" key="12">
    <source>
        <dbReference type="Pfam" id="PF05430"/>
    </source>
</evidence>
<comment type="cofactor">
    <cofactor evidence="10">
        <name>FAD</name>
        <dbReference type="ChEBI" id="CHEBI:57692"/>
    </cofactor>
</comment>
<evidence type="ECO:0000256" key="2">
    <source>
        <dbReference type="ARBA" id="ARBA00022603"/>
    </source>
</evidence>
<accession>A0A2S5SWP2</accession>
<dbReference type="RefSeq" id="WP_104301899.1">
    <property type="nucleotide sequence ID" value="NZ_PSNX01000004.1"/>
</dbReference>
<dbReference type="EC" id="2.1.1.61" evidence="10"/>
<dbReference type="InterPro" id="IPR017610">
    <property type="entry name" value="tRNA_S-uridine_synth_MnmC_C"/>
</dbReference>
<dbReference type="EMBL" id="PSNX01000004">
    <property type="protein sequence ID" value="PPE67069.1"/>
    <property type="molecule type" value="Genomic_DNA"/>
</dbReference>
<dbReference type="PANTHER" id="PTHR13847">
    <property type="entry name" value="SARCOSINE DEHYDROGENASE-RELATED"/>
    <property type="match status" value="1"/>
</dbReference>
<evidence type="ECO:0000256" key="4">
    <source>
        <dbReference type="ARBA" id="ARBA00022679"/>
    </source>
</evidence>
<keyword evidence="8 10" id="KW-0560">Oxidoreductase</keyword>
<dbReference type="OrthoDB" id="9786494at2"/>
<dbReference type="GO" id="GO:0004808">
    <property type="term" value="F:tRNA (5-methylaminomethyl-2-thiouridylate)(34)-methyltransferase activity"/>
    <property type="evidence" value="ECO:0007669"/>
    <property type="project" value="UniProtKB-EC"/>
</dbReference>
<keyword evidence="1 10" id="KW-0963">Cytoplasm</keyword>
<dbReference type="Pfam" id="PF05430">
    <property type="entry name" value="Methyltransf_30"/>
    <property type="match status" value="1"/>
</dbReference>
<dbReference type="Gene3D" id="3.40.50.150">
    <property type="entry name" value="Vaccinia Virus protein VP39"/>
    <property type="match status" value="1"/>
</dbReference>
<keyword evidence="3 10" id="KW-0285">Flavoprotein</keyword>
<dbReference type="NCBIfam" id="NF002483">
    <property type="entry name" value="PRK01747.1-4"/>
    <property type="match status" value="1"/>
</dbReference>
<keyword evidence="2 10" id="KW-0489">Methyltransferase</keyword>
<dbReference type="InterPro" id="IPR006076">
    <property type="entry name" value="FAD-dep_OxRdtase"/>
</dbReference>
<dbReference type="GO" id="GO:0005737">
    <property type="term" value="C:cytoplasm"/>
    <property type="evidence" value="ECO:0007669"/>
    <property type="project" value="UniProtKB-SubCell"/>
</dbReference>
<evidence type="ECO:0000256" key="7">
    <source>
        <dbReference type="ARBA" id="ARBA00022827"/>
    </source>
</evidence>
<gene>
    <name evidence="10" type="primary">mnmC</name>
    <name evidence="13" type="ORF">C1704_06355</name>
</gene>
<dbReference type="Proteomes" id="UP000238605">
    <property type="component" value="Unassembled WGS sequence"/>
</dbReference>
<evidence type="ECO:0000256" key="1">
    <source>
        <dbReference type="ARBA" id="ARBA00022490"/>
    </source>
</evidence>
<dbReference type="Gene3D" id="3.50.50.60">
    <property type="entry name" value="FAD/NAD(P)-binding domain"/>
    <property type="match status" value="1"/>
</dbReference>
<keyword evidence="9 10" id="KW-0511">Multifunctional enzyme</keyword>
<evidence type="ECO:0000313" key="13">
    <source>
        <dbReference type="EMBL" id="PPE67069.1"/>
    </source>
</evidence>
<keyword evidence="6 10" id="KW-0819">tRNA processing</keyword>
<dbReference type="EC" id="1.5.-.-" evidence="10"/>
<feature type="region of interest" description="FAD-dependent cmnm(5)s(2)U34 oxidoreductase" evidence="10">
    <location>
        <begin position="256"/>
        <end position="643"/>
    </location>
</feature>
<evidence type="ECO:0000256" key="5">
    <source>
        <dbReference type="ARBA" id="ARBA00022691"/>
    </source>
</evidence>
<dbReference type="GO" id="GO:0050660">
    <property type="term" value="F:flavin adenine dinucleotide binding"/>
    <property type="evidence" value="ECO:0007669"/>
    <property type="project" value="UniProtKB-UniRule"/>
</dbReference>
<dbReference type="InterPro" id="IPR036188">
    <property type="entry name" value="FAD/NAD-bd_sf"/>
</dbReference>
<evidence type="ECO:0000256" key="9">
    <source>
        <dbReference type="ARBA" id="ARBA00023268"/>
    </source>
</evidence>
<evidence type="ECO:0000256" key="6">
    <source>
        <dbReference type="ARBA" id="ARBA00022694"/>
    </source>
</evidence>
<dbReference type="SUPFAM" id="SSF54373">
    <property type="entry name" value="FAD-linked reductases, C-terminal domain"/>
    <property type="match status" value="1"/>
</dbReference>
<dbReference type="AlphaFoldDB" id="A0A2S5SWP2"/>
<dbReference type="SUPFAM" id="SSF51905">
    <property type="entry name" value="FAD/NAD(P)-binding domain"/>
    <property type="match status" value="1"/>
</dbReference>
<dbReference type="HAMAP" id="MF_01102">
    <property type="entry name" value="MnmC"/>
    <property type="match status" value="1"/>
</dbReference>
<feature type="domain" description="MnmC-like methyltransferase" evidence="12">
    <location>
        <begin position="110"/>
        <end position="229"/>
    </location>
</feature>
<sequence length="643" mass="68276">MNTQPIRPALVEIRDGVPFAPAFGDVYHARAGALAQAGHVFLRGNDLPQRWAGRSDFTIVETGFGLGNNFLATWAAWRADVQRCGRLHFVSIEKHPLTRDDLARVLADHPLDELAETLLAQWPPLTPNLHRLDFDGGQVRLTLAFGDVAALLPELRLRADAFYLDGFAPDRNPEMWSERLMSALGRLAAPGASAATWSASRAVRDGLAQAGFMVERAPGFGGKREMTVARFAPRHIPPLPAAEAPAPAASRHVVVLGAGLAGASVARGLAALGWTCELIDRQARPAAEASGNPGGLFHGIVLPDDGAHARLHRAAALRLQQVLPGLRGRHLITGGFTGLLRADDGPVESMQAVLDRQGLPPDYVQALDTVRAEHLSGLPLGRPAWFFPGGGWLRPSDLVQALLTDVGDAVRWRGGLDIRSLARVADEWVLMTAHGTVAARAEVVVLANAFDAHALLPQGPWPLQRVRGQITRLPATLPGLALPRLPVAAGGYLLPAHEGMSLCGATSQPGDADPTLRASDHGHNLAQLARLGVSSPAVDPSTLDGRVGWRAVTPDRLPLIGPVPDTGALPALGRRITQPRHLPRLPGLHVCTGLGSRGITWSVLAGEITAAWIAGQACPVEAGLRDAVDLGRFLSRAARRSAL</sequence>
<dbReference type="InterPro" id="IPR047785">
    <property type="entry name" value="tRNA_MNMC2"/>
</dbReference>
<name>A0A2S5SWP2_9BURK</name>
<dbReference type="Pfam" id="PF01266">
    <property type="entry name" value="DAO"/>
    <property type="match status" value="1"/>
</dbReference>
<dbReference type="GO" id="GO:0032259">
    <property type="term" value="P:methylation"/>
    <property type="evidence" value="ECO:0007669"/>
    <property type="project" value="UniProtKB-KW"/>
</dbReference>
<evidence type="ECO:0000259" key="11">
    <source>
        <dbReference type="Pfam" id="PF01266"/>
    </source>
</evidence>
<comment type="subcellular location">
    <subcellularLocation>
        <location evidence="10">Cytoplasm</location>
    </subcellularLocation>
</comment>
<dbReference type="InterPro" id="IPR023032">
    <property type="entry name" value="tRNA_MAMT_biosynth_bifunc_MnmC"/>
</dbReference>
<organism evidence="13 14">
    <name type="scientific">Caldimonas caldifontis</name>
    <dbReference type="NCBI Taxonomy" id="1452508"/>
    <lineage>
        <taxon>Bacteria</taxon>
        <taxon>Pseudomonadati</taxon>
        <taxon>Pseudomonadota</taxon>
        <taxon>Betaproteobacteria</taxon>
        <taxon>Burkholderiales</taxon>
        <taxon>Sphaerotilaceae</taxon>
        <taxon>Caldimonas</taxon>
    </lineage>
</organism>
<comment type="caution">
    <text evidence="13">The sequence shown here is derived from an EMBL/GenBank/DDBJ whole genome shotgun (WGS) entry which is preliminary data.</text>
</comment>
<dbReference type="InterPro" id="IPR008471">
    <property type="entry name" value="MnmC-like_methylTransf"/>
</dbReference>
<dbReference type="InterPro" id="IPR029063">
    <property type="entry name" value="SAM-dependent_MTases_sf"/>
</dbReference>
<dbReference type="NCBIfam" id="NF033855">
    <property type="entry name" value="tRNA_MNMC2"/>
    <property type="match status" value="1"/>
</dbReference>
<comment type="catalytic activity">
    <reaction evidence="10">
        <text>5-aminomethyl-2-thiouridine(34) in tRNA + S-adenosyl-L-methionine = 5-methylaminomethyl-2-thiouridine(34) in tRNA + S-adenosyl-L-homocysteine + H(+)</text>
        <dbReference type="Rhea" id="RHEA:19569"/>
        <dbReference type="Rhea" id="RHEA-COMP:10195"/>
        <dbReference type="Rhea" id="RHEA-COMP:10197"/>
        <dbReference type="ChEBI" id="CHEBI:15378"/>
        <dbReference type="ChEBI" id="CHEBI:57856"/>
        <dbReference type="ChEBI" id="CHEBI:59789"/>
        <dbReference type="ChEBI" id="CHEBI:74454"/>
        <dbReference type="ChEBI" id="CHEBI:74455"/>
        <dbReference type="EC" id="2.1.1.61"/>
    </reaction>
</comment>
<reference evidence="13 14" key="1">
    <citation type="submission" date="2018-02" db="EMBL/GenBank/DDBJ databases">
        <title>Reclassifiation of [Polyangium] brachysporum DSM 7029 as Guopingzhaonella breviflexa gen. nov., sp. nov., a member of the family Comamonadaceae.</title>
        <authorList>
            <person name="Tang B."/>
        </authorList>
    </citation>
    <scope>NUCLEOTIDE SEQUENCE [LARGE SCALE GENOMIC DNA]</scope>
    <source>
        <strain evidence="13 14">BCRC 80649</strain>
    </source>
</reference>
<protein>
    <recommendedName>
        <fullName evidence="10">tRNA 5-methylaminomethyl-2-thiouridine biosynthesis bifunctional protein MnmC</fullName>
        <shortName evidence="10">tRNA mnm(5)s(2)U biosynthesis bifunctional protein</shortName>
    </recommendedName>
    <domain>
        <recommendedName>
            <fullName evidence="10">tRNA (mnm(5)s(2)U34)-methyltransferase</fullName>
            <ecNumber evidence="10">2.1.1.61</ecNumber>
        </recommendedName>
    </domain>
    <domain>
        <recommendedName>
            <fullName evidence="10">FAD-dependent cmnm(5)s(2)U34 oxidoreductase</fullName>
            <ecNumber evidence="10">1.5.-.-</ecNumber>
        </recommendedName>
    </domain>
</protein>
<evidence type="ECO:0000256" key="8">
    <source>
        <dbReference type="ARBA" id="ARBA00023002"/>
    </source>
</evidence>
<evidence type="ECO:0000256" key="10">
    <source>
        <dbReference type="HAMAP-Rule" id="MF_01102"/>
    </source>
</evidence>
<dbReference type="GO" id="GO:0016645">
    <property type="term" value="F:oxidoreductase activity, acting on the CH-NH group of donors"/>
    <property type="evidence" value="ECO:0007669"/>
    <property type="project" value="InterPro"/>
</dbReference>
<comment type="function">
    <text evidence="10">Catalyzes the last two steps in the biosynthesis of 5-methylaminomethyl-2-thiouridine (mnm(5)s(2)U) at the wobble position (U34) in tRNA. Catalyzes the FAD-dependent demodification of cmnm(5)s(2)U34 to nm(5)s(2)U34, followed by the transfer of a methyl group from S-adenosyl-L-methionine to nm(5)s(2)U34, to form mnm(5)s(2)U34.</text>
</comment>
<feature type="region of interest" description="tRNA (mnm(5)s(2)U34)-methyltransferase" evidence="10">
    <location>
        <begin position="1"/>
        <end position="232"/>
    </location>
</feature>
<dbReference type="Gene3D" id="3.30.9.10">
    <property type="entry name" value="D-Amino Acid Oxidase, subunit A, domain 2"/>
    <property type="match status" value="1"/>
</dbReference>
<keyword evidence="14" id="KW-1185">Reference proteome</keyword>
<evidence type="ECO:0000256" key="3">
    <source>
        <dbReference type="ARBA" id="ARBA00022630"/>
    </source>
</evidence>
<evidence type="ECO:0000313" key="14">
    <source>
        <dbReference type="Proteomes" id="UP000238605"/>
    </source>
</evidence>
<comment type="similarity">
    <text evidence="10">In the C-terminal section; belongs to the DAO family.</text>
</comment>
<keyword evidence="4 10" id="KW-0808">Transferase</keyword>
<dbReference type="PANTHER" id="PTHR13847:SF283">
    <property type="entry name" value="TRNA 5-METHYLAMINOMETHYL-2-THIOURIDINE BIOSYNTHESIS BIFUNCTIONAL PROTEIN MNMC"/>
    <property type="match status" value="1"/>
</dbReference>
<dbReference type="NCBIfam" id="TIGR03197">
    <property type="entry name" value="MnmC_Cterm"/>
    <property type="match status" value="1"/>
</dbReference>
<keyword evidence="5 10" id="KW-0949">S-adenosyl-L-methionine</keyword>
<dbReference type="NCBIfam" id="NF002481">
    <property type="entry name" value="PRK01747.1-2"/>
    <property type="match status" value="1"/>
</dbReference>